<accession>A0A3N4WKE2</accession>
<sequence>MYHYPLFETLAVIDGNIQHIELHQQRIQYSFKYYFKKTCSLFLKDIHIPKEYQSGFFRCRIDYSSEKNSVNFFSYMPRKIAKFHCIETKDLDYQFKYSDRKRLDSLNNYQPDEIIIINNNFISDCTIGNLIFLKKNKWYSPTHYLLKGTQLTYLLLENKIKLVPITKSDLFNYEKIMMINALNPFNEQRAIPINQQTILTNFAK</sequence>
<dbReference type="OrthoDB" id="1148709at2"/>
<name>A0A3N4WKE2_9PAST</name>
<reference evidence="1 2" key="1">
    <citation type="submission" date="2018-11" db="EMBL/GenBank/DDBJ databases">
        <title>Genomic Encyclopedia of Type Strains, Phase IV (KMG-IV): sequencing the most valuable type-strain genomes for metagenomic binning, comparative biology and taxonomic classification.</title>
        <authorList>
            <person name="Goeker M."/>
        </authorList>
    </citation>
    <scope>NUCLEOTIDE SEQUENCE [LARGE SCALE GENOMIC DNA]</scope>
    <source>
        <strain evidence="1 2">DSM 27238</strain>
    </source>
</reference>
<dbReference type="InterPro" id="IPR036038">
    <property type="entry name" value="Aminotransferase-like"/>
</dbReference>
<dbReference type="InterPro" id="IPR043131">
    <property type="entry name" value="BCAT-like_N"/>
</dbReference>
<dbReference type="Gene3D" id="3.20.10.10">
    <property type="entry name" value="D-amino Acid Aminotransferase, subunit A, domain 2"/>
    <property type="match status" value="1"/>
</dbReference>
<dbReference type="GO" id="GO:0016829">
    <property type="term" value="F:lyase activity"/>
    <property type="evidence" value="ECO:0007669"/>
    <property type="project" value="UniProtKB-KW"/>
</dbReference>
<evidence type="ECO:0000313" key="1">
    <source>
        <dbReference type="EMBL" id="RPE86390.1"/>
    </source>
</evidence>
<dbReference type="RefSeq" id="WP_124210923.1">
    <property type="nucleotide sequence ID" value="NZ_CP016615.1"/>
</dbReference>
<dbReference type="Proteomes" id="UP000281691">
    <property type="component" value="Unassembled WGS sequence"/>
</dbReference>
<dbReference type="AlphaFoldDB" id="A0A3N4WKE2"/>
<proteinExistence type="predicted"/>
<dbReference type="InterPro" id="IPR001544">
    <property type="entry name" value="Aminotrans_IV"/>
</dbReference>
<dbReference type="Gene3D" id="3.30.470.10">
    <property type="match status" value="1"/>
</dbReference>
<keyword evidence="1" id="KW-0456">Lyase</keyword>
<protein>
    <submittedName>
        <fullName evidence="1">4-amino-4-deoxychorismate lyase</fullName>
    </submittedName>
</protein>
<dbReference type="EMBL" id="RKQP01000001">
    <property type="protein sequence ID" value="RPE86390.1"/>
    <property type="molecule type" value="Genomic_DNA"/>
</dbReference>
<dbReference type="SUPFAM" id="SSF56752">
    <property type="entry name" value="D-aminoacid aminotransferase-like PLP-dependent enzymes"/>
    <property type="match status" value="1"/>
</dbReference>
<evidence type="ECO:0000313" key="2">
    <source>
        <dbReference type="Proteomes" id="UP000281691"/>
    </source>
</evidence>
<gene>
    <name evidence="1" type="ORF">EDC46_0788</name>
</gene>
<dbReference type="InterPro" id="IPR043132">
    <property type="entry name" value="BCAT-like_C"/>
</dbReference>
<dbReference type="Pfam" id="PF01063">
    <property type="entry name" value="Aminotran_4"/>
    <property type="match status" value="1"/>
</dbReference>
<keyword evidence="2" id="KW-1185">Reference proteome</keyword>
<comment type="caution">
    <text evidence="1">The sequence shown here is derived from an EMBL/GenBank/DDBJ whole genome shotgun (WGS) entry which is preliminary data.</text>
</comment>
<organism evidence="1 2">
    <name type="scientific">Vespertiliibacter pulmonis</name>
    <dbReference type="NCBI Taxonomy" id="1443036"/>
    <lineage>
        <taxon>Bacteria</taxon>
        <taxon>Pseudomonadati</taxon>
        <taxon>Pseudomonadota</taxon>
        <taxon>Gammaproteobacteria</taxon>
        <taxon>Pasteurellales</taxon>
        <taxon>Pasteurellaceae</taxon>
        <taxon>Vespertiliibacter</taxon>
    </lineage>
</organism>